<keyword evidence="1" id="KW-0812">Transmembrane</keyword>
<name>A0A1Q6DVZ3_METT1</name>
<keyword evidence="3" id="KW-0645">Protease</keyword>
<keyword evidence="4" id="KW-1185">Reference proteome</keyword>
<dbReference type="GO" id="GO:0004175">
    <property type="term" value="F:endopeptidase activity"/>
    <property type="evidence" value="ECO:0007669"/>
    <property type="project" value="UniProtKB-ARBA"/>
</dbReference>
<reference evidence="3" key="1">
    <citation type="submission" date="2016-12" db="EMBL/GenBank/DDBJ databases">
        <title>Discovery of methanogenic haloarchaea.</title>
        <authorList>
            <person name="Sorokin D.Y."/>
            <person name="Makarova K.S."/>
            <person name="Abbas B."/>
            <person name="Ferrer M."/>
            <person name="Golyshin P.N."/>
        </authorList>
    </citation>
    <scope>NUCLEOTIDE SEQUENCE [LARGE SCALE GENOMIC DNA]</scope>
    <source>
        <strain evidence="3">HMET1</strain>
    </source>
</reference>
<dbReference type="Pfam" id="PF02517">
    <property type="entry name" value="Rce1-like"/>
    <property type="match status" value="1"/>
</dbReference>
<sequence>MFSNRFKLLARLSEFFVASILFLSSANWLIFYLDPVGLFPGYDYSFPLFTVGSLIFSIVFLGILLAYIFRQGDLINFLTEKTDIDPGKPVHDLMFSVMVFALWFLFSQYITQGIAILEIKFILGEEIQFPSLDPFSLVFQQILMIIPLVLIPIAWNKSVNNLSLYEGLGLGTKNLIKNLGYGVLTAIVTIAVIGLINTILIQFLGASSENILMDRIVKLGPAIAIFISIFAGFTEEIFFRGFIQTRTNIWIASILFAVTHSGYGIIIQIISPFLFGLIIGYLYEKTESIIGPIVAHSTMNMISLLGAIFLT</sequence>
<dbReference type="STRING" id="1903181.BTN85_1009"/>
<dbReference type="PANTHER" id="PTHR36435">
    <property type="entry name" value="SLR1288 PROTEIN"/>
    <property type="match status" value="1"/>
</dbReference>
<keyword evidence="3" id="KW-0378">Hydrolase</keyword>
<evidence type="ECO:0000313" key="3">
    <source>
        <dbReference type="EMBL" id="OKY78516.1"/>
    </source>
</evidence>
<feature type="transmembrane region" description="Helical" evidence="1">
    <location>
        <begin position="90"/>
        <end position="117"/>
    </location>
</feature>
<dbReference type="InParanoid" id="A0A1Q6DVZ3"/>
<feature type="domain" description="CAAX prenyl protease 2/Lysostaphin resistance protein A-like" evidence="2">
    <location>
        <begin position="222"/>
        <end position="302"/>
    </location>
</feature>
<proteinExistence type="predicted"/>
<feature type="transmembrane region" description="Helical" evidence="1">
    <location>
        <begin position="250"/>
        <end position="283"/>
    </location>
</feature>
<gene>
    <name evidence="3" type="ORF">BTN85_1009</name>
</gene>
<comment type="caution">
    <text evidence="3">The sequence shown here is derived from an EMBL/GenBank/DDBJ whole genome shotgun (WGS) entry which is preliminary data.</text>
</comment>
<dbReference type="AlphaFoldDB" id="A0A1Q6DVZ3"/>
<dbReference type="PANTHER" id="PTHR36435:SF1">
    <property type="entry name" value="CAAX AMINO TERMINAL PROTEASE FAMILY PROTEIN"/>
    <property type="match status" value="1"/>
</dbReference>
<evidence type="ECO:0000256" key="1">
    <source>
        <dbReference type="SAM" id="Phobius"/>
    </source>
</evidence>
<protein>
    <submittedName>
        <fullName evidence="3">Metal-dependent membrane protease, CAAX family</fullName>
    </submittedName>
</protein>
<feature type="transmembrane region" description="Helical" evidence="1">
    <location>
        <begin position="216"/>
        <end position="238"/>
    </location>
</feature>
<feature type="transmembrane region" description="Helical" evidence="1">
    <location>
        <begin position="137"/>
        <end position="155"/>
    </location>
</feature>
<dbReference type="GO" id="GO:0080120">
    <property type="term" value="P:CAAX-box protein maturation"/>
    <property type="evidence" value="ECO:0007669"/>
    <property type="project" value="UniProtKB-ARBA"/>
</dbReference>
<dbReference type="GO" id="GO:0006508">
    <property type="term" value="P:proteolysis"/>
    <property type="evidence" value="ECO:0007669"/>
    <property type="project" value="UniProtKB-KW"/>
</dbReference>
<dbReference type="InterPro" id="IPR003675">
    <property type="entry name" value="Rce1/LyrA-like_dom"/>
</dbReference>
<feature type="transmembrane region" description="Helical" evidence="1">
    <location>
        <begin position="45"/>
        <end position="69"/>
    </location>
</feature>
<dbReference type="Proteomes" id="UP000185744">
    <property type="component" value="Unassembled WGS sequence"/>
</dbReference>
<feature type="transmembrane region" description="Helical" evidence="1">
    <location>
        <begin position="179"/>
        <end position="204"/>
    </location>
</feature>
<feature type="transmembrane region" description="Helical" evidence="1">
    <location>
        <begin position="12"/>
        <end position="33"/>
    </location>
</feature>
<organism evidence="3 4">
    <name type="scientific">Methanohalarchaeum thermophilum</name>
    <dbReference type="NCBI Taxonomy" id="1903181"/>
    <lineage>
        <taxon>Archaea</taxon>
        <taxon>Methanobacteriati</taxon>
        <taxon>Methanobacteriota</taxon>
        <taxon>Methanonatronarchaeia</taxon>
        <taxon>Methanonatronarchaeales</taxon>
        <taxon>Methanonatronarchaeaceae</taxon>
        <taxon>Candidatus Methanohalarchaeum</taxon>
    </lineage>
</organism>
<dbReference type="EMBL" id="MSDW01000001">
    <property type="protein sequence ID" value="OKY78516.1"/>
    <property type="molecule type" value="Genomic_DNA"/>
</dbReference>
<evidence type="ECO:0000259" key="2">
    <source>
        <dbReference type="Pfam" id="PF02517"/>
    </source>
</evidence>
<keyword evidence="1" id="KW-1133">Transmembrane helix</keyword>
<dbReference type="InterPro" id="IPR052710">
    <property type="entry name" value="CAAX_protease"/>
</dbReference>
<feature type="transmembrane region" description="Helical" evidence="1">
    <location>
        <begin position="289"/>
        <end position="310"/>
    </location>
</feature>
<evidence type="ECO:0000313" key="4">
    <source>
        <dbReference type="Proteomes" id="UP000185744"/>
    </source>
</evidence>
<accession>A0A1Q6DVZ3</accession>
<keyword evidence="1" id="KW-0472">Membrane</keyword>